<dbReference type="Pfam" id="PF22572">
    <property type="entry name" value="GPR158_179_EC"/>
    <property type="match status" value="1"/>
</dbReference>
<dbReference type="Pfam" id="PF00003">
    <property type="entry name" value="7tm_3"/>
    <property type="match status" value="1"/>
</dbReference>
<dbReference type="InterPro" id="IPR054714">
    <property type="entry name" value="GPR158_179_extracellular"/>
</dbReference>
<organism evidence="20 21">
    <name type="scientific">Lepeophtheirus salmonis</name>
    <name type="common">Salmon louse</name>
    <name type="synonym">Caligus salmonis</name>
    <dbReference type="NCBI Taxonomy" id="72036"/>
    <lineage>
        <taxon>Eukaryota</taxon>
        <taxon>Metazoa</taxon>
        <taxon>Ecdysozoa</taxon>
        <taxon>Arthropoda</taxon>
        <taxon>Crustacea</taxon>
        <taxon>Multicrustacea</taxon>
        <taxon>Hexanauplia</taxon>
        <taxon>Copepoda</taxon>
        <taxon>Siphonostomatoida</taxon>
        <taxon>Caligidae</taxon>
        <taxon>Lepeophtheirus</taxon>
    </lineage>
</organism>
<evidence type="ECO:0000256" key="4">
    <source>
        <dbReference type="ARBA" id="ARBA00022692"/>
    </source>
</evidence>
<keyword evidence="14" id="KW-0628">Postsynaptic cell membrane</keyword>
<dbReference type="EMBL" id="HG994582">
    <property type="protein sequence ID" value="CAF2888926.1"/>
    <property type="molecule type" value="Genomic_DNA"/>
</dbReference>
<feature type="transmembrane region" description="Helical" evidence="18">
    <location>
        <begin position="224"/>
        <end position="244"/>
    </location>
</feature>
<evidence type="ECO:0000256" key="5">
    <source>
        <dbReference type="ARBA" id="ARBA00022729"/>
    </source>
</evidence>
<feature type="transmembrane region" description="Helical" evidence="18">
    <location>
        <begin position="374"/>
        <end position="396"/>
    </location>
</feature>
<evidence type="ECO:0000313" key="21">
    <source>
        <dbReference type="Proteomes" id="UP000675881"/>
    </source>
</evidence>
<dbReference type="InterPro" id="IPR043458">
    <property type="entry name" value="GPR158/179"/>
</dbReference>
<protein>
    <submittedName>
        <fullName evidence="20">GPR158</fullName>
    </submittedName>
</protein>
<sequence length="728" mass="82618">YHTYTYNESTHGKRESDNILTVSYDDGQWTKPYYDCGGGNIWMMTYTVPFFGFEDGKYFFKGTSGIDIDLRRVDINQCQIPNETGALNIFGGTDKCKASTKCVSIAGLGFRRGSYKCICKTGFYFIDTMYPHKYFNGSVLEEEYAKKLEGKENTYDLDEAYQCAPCASGCDECVDSSPCIASLNWVLRTILLILQCIIICCLPIVVLFTYKYKNIKVVRAASPVILRIIILGAFFVYSTTIILYPNPNIITCTMRIWLREIGFALSYGALMLKTWRISVIFRVRSAKAIKITDIDLIKRLGVIVGVFVLCLFVRTLVSPPVVIVGRTADNLKAFLCQSDWWDHSFTILEFLFLLWGIRLFYINDHLQRIPPFHFFLMYLWFFYNIQQIQIYCTLYFFCHSQLTITILLCLIFASKFYLVMKGHGKNDEASWNSKNGPGKFVAAKVKTAQVSMSQHSNNTAGLINHTGANYIRNHSSSIDANKLTENEITNELERVFQLLQNVLFEAFKNMDTTSSSSPPNKKIIKTTTNNNLPSPSLPLKPSTLFIDLVSREEITIKEEVEEITHNNESKELLTPEISLEKDTTSQLHATTTPPPPHPIPEDANNHQSVTTTTKSCRSSVSSSANCSFFCCTSSGCSYCSHHSSCDEDDIDPPGDVHPSSDYGKRLEYFNPKLKRNKNIQTDLLSSDEENPLSYLCSEKRAELTEIYPQETNVVEDSENKESENNKKK</sequence>
<keyword evidence="5" id="KW-0732">Signal</keyword>
<evidence type="ECO:0000256" key="16">
    <source>
        <dbReference type="ARBA" id="ARBA00034104"/>
    </source>
</evidence>
<keyword evidence="11" id="KW-0675">Receptor</keyword>
<feature type="transmembrane region" description="Helical" evidence="18">
    <location>
        <begin position="296"/>
        <end position="317"/>
    </location>
</feature>
<comment type="similarity">
    <text evidence="2">Belongs to the G-protein coupled receptor 3 family.</text>
</comment>
<evidence type="ECO:0000256" key="14">
    <source>
        <dbReference type="ARBA" id="ARBA00023257"/>
    </source>
</evidence>
<dbReference type="PANTHER" id="PTHR32546">
    <property type="entry name" value="G-PROTEIN COUPLED RECEPTOR 158-RELATED"/>
    <property type="match status" value="1"/>
</dbReference>
<feature type="region of interest" description="Disordered" evidence="17">
    <location>
        <begin position="583"/>
        <end position="607"/>
    </location>
</feature>
<evidence type="ECO:0000256" key="17">
    <source>
        <dbReference type="SAM" id="MobiDB-lite"/>
    </source>
</evidence>
<evidence type="ECO:0000259" key="19">
    <source>
        <dbReference type="PROSITE" id="PS50259"/>
    </source>
</evidence>
<keyword evidence="9 18" id="KW-0472">Membrane</keyword>
<evidence type="ECO:0000256" key="12">
    <source>
        <dbReference type="ARBA" id="ARBA00023180"/>
    </source>
</evidence>
<evidence type="ECO:0000256" key="9">
    <source>
        <dbReference type="ARBA" id="ARBA00023136"/>
    </source>
</evidence>
<keyword evidence="10" id="KW-1015">Disulfide bond</keyword>
<dbReference type="PRINTS" id="PR01176">
    <property type="entry name" value="GABABRECEPTR"/>
</dbReference>
<dbReference type="PROSITE" id="PS50259">
    <property type="entry name" value="G_PROTEIN_RECEP_F3_4"/>
    <property type="match status" value="1"/>
</dbReference>
<evidence type="ECO:0000256" key="7">
    <source>
        <dbReference type="ARBA" id="ARBA00023018"/>
    </source>
</evidence>
<keyword evidence="12" id="KW-0325">Glycoprotein</keyword>
<evidence type="ECO:0000256" key="3">
    <source>
        <dbReference type="ARBA" id="ARBA00022475"/>
    </source>
</evidence>
<evidence type="ECO:0000256" key="18">
    <source>
        <dbReference type="SAM" id="Phobius"/>
    </source>
</evidence>
<evidence type="ECO:0000256" key="8">
    <source>
        <dbReference type="ARBA" id="ARBA00023040"/>
    </source>
</evidence>
<keyword evidence="3" id="KW-1003">Cell membrane</keyword>
<dbReference type="AlphaFoldDB" id="A0A7R8CPT9"/>
<dbReference type="GO" id="GO:0004930">
    <property type="term" value="F:G protein-coupled receptor activity"/>
    <property type="evidence" value="ECO:0007669"/>
    <property type="project" value="UniProtKB-KW"/>
</dbReference>
<evidence type="ECO:0000256" key="11">
    <source>
        <dbReference type="ARBA" id="ARBA00023170"/>
    </source>
</evidence>
<keyword evidence="21" id="KW-1185">Reference proteome</keyword>
<keyword evidence="6 18" id="KW-1133">Transmembrane helix</keyword>
<feature type="domain" description="G-protein coupled receptors family 3 profile" evidence="19">
    <location>
        <begin position="187"/>
        <end position="320"/>
    </location>
</feature>
<feature type="region of interest" description="Disordered" evidence="17">
    <location>
        <begin position="707"/>
        <end position="728"/>
    </location>
</feature>
<dbReference type="Gene3D" id="3.30.450.20">
    <property type="entry name" value="PAS domain"/>
    <property type="match status" value="1"/>
</dbReference>
<evidence type="ECO:0000256" key="15">
    <source>
        <dbReference type="ARBA" id="ARBA00023273"/>
    </source>
</evidence>
<name>A0A7R8CPT9_LEPSM</name>
<dbReference type="Proteomes" id="UP000675881">
    <property type="component" value="Chromosome 3"/>
</dbReference>
<dbReference type="OrthoDB" id="2129233at2759"/>
<gene>
    <name evidence="20" type="ORF">LSAA_7736</name>
</gene>
<accession>A0A7R8CPT9</accession>
<feature type="non-terminal residue" evidence="20">
    <location>
        <position position="1"/>
    </location>
</feature>
<evidence type="ECO:0000256" key="10">
    <source>
        <dbReference type="ARBA" id="ARBA00023157"/>
    </source>
</evidence>
<keyword evidence="4 18" id="KW-0812">Transmembrane</keyword>
<evidence type="ECO:0000256" key="6">
    <source>
        <dbReference type="ARBA" id="ARBA00022989"/>
    </source>
</evidence>
<feature type="transmembrane region" description="Helical" evidence="18">
    <location>
        <begin position="256"/>
        <end position="275"/>
    </location>
</feature>
<dbReference type="GO" id="GO:0043005">
    <property type="term" value="C:neuron projection"/>
    <property type="evidence" value="ECO:0007669"/>
    <property type="project" value="UniProtKB-SubCell"/>
</dbReference>
<dbReference type="PANTHER" id="PTHR32546:SF29">
    <property type="entry name" value="G-PROTEIN COUPLED RECEPTORS FAMILY 3 PROFILE DOMAIN-CONTAINING PROTEIN"/>
    <property type="match status" value="1"/>
</dbReference>
<dbReference type="InterPro" id="IPR017978">
    <property type="entry name" value="GPCR_3_C"/>
</dbReference>
<comment type="subcellular location">
    <subcellularLocation>
        <location evidence="1">Cell projection</location>
        <location evidence="1">Neuron projection</location>
    </subcellularLocation>
    <subcellularLocation>
        <location evidence="16">Postsynaptic cell membrane</location>
        <topology evidence="16">Multi-pass membrane protein</topology>
    </subcellularLocation>
</comment>
<keyword evidence="7" id="KW-0770">Synapse</keyword>
<evidence type="ECO:0000256" key="2">
    <source>
        <dbReference type="ARBA" id="ARBA00007242"/>
    </source>
</evidence>
<feature type="transmembrane region" description="Helical" evidence="18">
    <location>
        <begin position="344"/>
        <end position="362"/>
    </location>
</feature>
<feature type="transmembrane region" description="Helical" evidence="18">
    <location>
        <begin position="402"/>
        <end position="420"/>
    </location>
</feature>
<proteinExistence type="inferred from homology"/>
<keyword evidence="15" id="KW-0966">Cell projection</keyword>
<feature type="transmembrane region" description="Helical" evidence="18">
    <location>
        <begin position="185"/>
        <end position="212"/>
    </location>
</feature>
<keyword evidence="8" id="KW-0297">G-protein coupled receptor</keyword>
<dbReference type="GO" id="GO:0045211">
    <property type="term" value="C:postsynaptic membrane"/>
    <property type="evidence" value="ECO:0007669"/>
    <property type="project" value="UniProtKB-SubCell"/>
</dbReference>
<evidence type="ECO:0000256" key="13">
    <source>
        <dbReference type="ARBA" id="ARBA00023224"/>
    </source>
</evidence>
<feature type="compositionally biased region" description="Basic and acidic residues" evidence="17">
    <location>
        <begin position="717"/>
        <end position="728"/>
    </location>
</feature>
<evidence type="ECO:0000256" key="1">
    <source>
        <dbReference type="ARBA" id="ARBA00004487"/>
    </source>
</evidence>
<evidence type="ECO:0000313" key="20">
    <source>
        <dbReference type="EMBL" id="CAF2888926.1"/>
    </source>
</evidence>
<keyword evidence="13" id="KW-0807">Transducer</keyword>
<reference evidence="20" key="1">
    <citation type="submission" date="2021-02" db="EMBL/GenBank/DDBJ databases">
        <authorList>
            <person name="Bekaert M."/>
        </authorList>
    </citation>
    <scope>NUCLEOTIDE SEQUENCE</scope>
    <source>
        <strain evidence="20">IoA-00</strain>
    </source>
</reference>